<keyword evidence="3" id="KW-0378">Hydrolase</keyword>
<dbReference type="PANTHER" id="PTHR12147:SF26">
    <property type="entry name" value="PEPTIDASE M28 DOMAIN-CONTAINING PROTEIN"/>
    <property type="match status" value="1"/>
</dbReference>
<name>A0A1G7AEP8_9ACTN</name>
<reference evidence="4" key="1">
    <citation type="submission" date="2016-10" db="EMBL/GenBank/DDBJ databases">
        <authorList>
            <person name="Varghese N."/>
            <person name="Submissions S."/>
        </authorList>
    </citation>
    <scope>NUCLEOTIDE SEQUENCE [LARGE SCALE GENOMIC DNA]</scope>
    <source>
        <strain evidence="4">CGMCC 4.3516</strain>
    </source>
</reference>
<dbReference type="STRING" id="58114.SAMN05216270_11394"/>
<dbReference type="Proteomes" id="UP000198949">
    <property type="component" value="Unassembled WGS sequence"/>
</dbReference>
<keyword evidence="1" id="KW-0812">Transmembrane</keyword>
<dbReference type="OrthoDB" id="9778250at2"/>
<keyword evidence="3" id="KW-0121">Carboxypeptidase</keyword>
<dbReference type="PANTHER" id="PTHR12147">
    <property type="entry name" value="METALLOPEPTIDASE M28 FAMILY MEMBER"/>
    <property type="match status" value="1"/>
</dbReference>
<dbReference type="GO" id="GO:0004180">
    <property type="term" value="F:carboxypeptidase activity"/>
    <property type="evidence" value="ECO:0007669"/>
    <property type="project" value="UniProtKB-KW"/>
</dbReference>
<accession>A0A1G7AEP8</accession>
<feature type="transmembrane region" description="Helical" evidence="1">
    <location>
        <begin position="491"/>
        <end position="510"/>
    </location>
</feature>
<dbReference type="GO" id="GO:0008235">
    <property type="term" value="F:metalloexopeptidase activity"/>
    <property type="evidence" value="ECO:0007669"/>
    <property type="project" value="InterPro"/>
</dbReference>
<feature type="domain" description="Peptidase M28" evidence="2">
    <location>
        <begin position="115"/>
        <end position="301"/>
    </location>
</feature>
<protein>
    <submittedName>
        <fullName evidence="3">Zn-dependent amino-or carboxypeptidase, M28 family</fullName>
    </submittedName>
</protein>
<feature type="transmembrane region" description="Helical" evidence="1">
    <location>
        <begin position="554"/>
        <end position="573"/>
    </location>
</feature>
<evidence type="ECO:0000256" key="1">
    <source>
        <dbReference type="SAM" id="Phobius"/>
    </source>
</evidence>
<dbReference type="AlphaFoldDB" id="A0A1G7AEP8"/>
<organism evidence="3 4">
    <name type="scientific">Glycomyces harbinensis</name>
    <dbReference type="NCBI Taxonomy" id="58114"/>
    <lineage>
        <taxon>Bacteria</taxon>
        <taxon>Bacillati</taxon>
        <taxon>Actinomycetota</taxon>
        <taxon>Actinomycetes</taxon>
        <taxon>Glycomycetales</taxon>
        <taxon>Glycomycetaceae</taxon>
        <taxon>Glycomyces</taxon>
    </lineage>
</organism>
<dbReference type="SUPFAM" id="SSF53187">
    <property type="entry name" value="Zn-dependent exopeptidases"/>
    <property type="match status" value="1"/>
</dbReference>
<feature type="transmembrane region" description="Helical" evidence="1">
    <location>
        <begin position="522"/>
        <end position="542"/>
    </location>
</feature>
<keyword evidence="4" id="KW-1185">Reference proteome</keyword>
<feature type="transmembrane region" description="Helical" evidence="1">
    <location>
        <begin position="438"/>
        <end position="458"/>
    </location>
</feature>
<feature type="transmembrane region" description="Helical" evidence="1">
    <location>
        <begin position="368"/>
        <end position="391"/>
    </location>
</feature>
<evidence type="ECO:0000313" key="4">
    <source>
        <dbReference type="Proteomes" id="UP000198949"/>
    </source>
</evidence>
<dbReference type="InterPro" id="IPR045175">
    <property type="entry name" value="M28_fam"/>
</dbReference>
<gene>
    <name evidence="3" type="ORF">SAMN05216270_11394</name>
</gene>
<feature type="transmembrane region" description="Helical" evidence="1">
    <location>
        <begin position="337"/>
        <end position="356"/>
    </location>
</feature>
<keyword evidence="1" id="KW-1133">Transmembrane helix</keyword>
<dbReference type="GO" id="GO:0006508">
    <property type="term" value="P:proteolysis"/>
    <property type="evidence" value="ECO:0007669"/>
    <property type="project" value="InterPro"/>
</dbReference>
<dbReference type="EMBL" id="FNAD01000013">
    <property type="protein sequence ID" value="SDE13163.1"/>
    <property type="molecule type" value="Genomic_DNA"/>
</dbReference>
<proteinExistence type="predicted"/>
<dbReference type="Pfam" id="PF04389">
    <property type="entry name" value="Peptidase_M28"/>
    <property type="match status" value="1"/>
</dbReference>
<evidence type="ECO:0000313" key="3">
    <source>
        <dbReference type="EMBL" id="SDE13163.1"/>
    </source>
</evidence>
<dbReference type="RefSeq" id="WP_091039081.1">
    <property type="nucleotide sequence ID" value="NZ_FNAD01000013.1"/>
</dbReference>
<feature type="transmembrane region" description="Helical" evidence="1">
    <location>
        <begin position="411"/>
        <end position="431"/>
    </location>
</feature>
<dbReference type="Gene3D" id="3.40.630.10">
    <property type="entry name" value="Zn peptidases"/>
    <property type="match status" value="1"/>
</dbReference>
<feature type="transmembrane region" description="Helical" evidence="1">
    <location>
        <begin position="464"/>
        <end position="482"/>
    </location>
</feature>
<sequence>MRGRVLDLPHRPWAAAGLLLLLTALGVANWSIDASSPEPAPADAPEDAFSADRAWETVEAMAVEPHPMGTPEKDRVRDLLAAELSSLGFDVEVQTELATDAGDGDGLVRFGVVDNIVATLPGTDPTGAVLLTSHYDSVPSGPGAADAASGVAAIVETARALSLEGPQRNDLVVLLTDGEEMGLFGAEAYARSHPAGDTPTVVFNLEARGVSGPSLMFETSADNAALIDLFADAAPHPHGDSSAIEAYRQLPNDTDFTRFHEAGYIGLNNAFIGGASWYHSPYDDTEHLDPASLQHHGENTLGTARELVGMDLASLESDRDQTFFGFFGLLVHYDEGWNLPVALIGFAAAIAAAVIARVRRLLSLPRLALAFASFAVPAALAGAAAVGLWPALQAVRPGYADTYGLLFDRTWYYLAILVFGLALVAAWYVALRRRLGEAALALAPLLWLALLGQITAFAVPGLSFVFAVPALAAVGLLAAMLLEPRSRPFRLLGYALFAIALVPAVVQSSWTANLIEAFGMELAAVPAVLIVLFAAPALPILTMWRRYNGPAGRLVPAAAALAALALVGTGLAVDRFSAEHPRQAFLSYVLDADTGAAAWVSTDHDRSEWTAGYVTDDGLEDSGLPAAYVDAAPATGFGPAAPLALEPPAAVYESRTAESATLHVSSPRGANTMWLAVYGDPERAEAALADGTAVDVQVSPPAEPGDPSLIWFFDVPEEGFALTLHGDADSFAVTVFDQTHGIEGIDGYADRPDGLMRSRDRLSDTVTVAAAAR</sequence>
<evidence type="ECO:0000259" key="2">
    <source>
        <dbReference type="Pfam" id="PF04389"/>
    </source>
</evidence>
<keyword evidence="1" id="KW-0472">Membrane</keyword>
<keyword evidence="3" id="KW-0645">Protease</keyword>
<dbReference type="InterPro" id="IPR007484">
    <property type="entry name" value="Peptidase_M28"/>
</dbReference>